<dbReference type="RefSeq" id="WP_116392522.1">
    <property type="nucleotide sequence ID" value="NZ_QUQO01000001.1"/>
</dbReference>
<comment type="caution">
    <text evidence="1">The sequence shown here is derived from an EMBL/GenBank/DDBJ whole genome shotgun (WGS) entry which is preliminary data.</text>
</comment>
<dbReference type="InParanoid" id="A0A371RKB2"/>
<dbReference type="Proteomes" id="UP000264589">
    <property type="component" value="Unassembled WGS sequence"/>
</dbReference>
<proteinExistence type="predicted"/>
<dbReference type="EMBL" id="QUQO01000001">
    <property type="protein sequence ID" value="RFB05890.1"/>
    <property type="molecule type" value="Genomic_DNA"/>
</dbReference>
<name>A0A371RKB2_9PROT</name>
<evidence type="ECO:0000313" key="1">
    <source>
        <dbReference type="EMBL" id="RFB05890.1"/>
    </source>
</evidence>
<protein>
    <submittedName>
        <fullName evidence="1">Uncharacterized protein</fullName>
    </submittedName>
</protein>
<dbReference type="OrthoDB" id="7627797at2"/>
<reference evidence="1 2" key="1">
    <citation type="submission" date="2018-08" db="EMBL/GenBank/DDBJ databases">
        <title>Parvularcula sp. SM1705, isolated from surface water of the South Sea China.</title>
        <authorList>
            <person name="Sun L."/>
        </authorList>
    </citation>
    <scope>NUCLEOTIDE SEQUENCE [LARGE SCALE GENOMIC DNA]</scope>
    <source>
        <strain evidence="1 2">SM1705</strain>
    </source>
</reference>
<sequence>MSSRLVRALCALGAAAGFSLTISEARPVSYPEAWTVQTFNEAERNALLIHYTTTPKAAYGLRIEDRGYDDHVFYGGQHNRLLKRWNAPDSQANLYLKLGAGVAAGDFNTGDTESKAAGFAQIAADWENRHVFFSAAAGTYAVEGAMMTEQSARIGVAPYAAEFGALHTWVMVQVDHRPEVDETLGAEELTVTPLLRFFKGPALMEIGYSSNDEPLFNFTYRF</sequence>
<accession>A0A371RKB2</accession>
<gene>
    <name evidence="1" type="ORF">DX908_11800</name>
</gene>
<evidence type="ECO:0000313" key="2">
    <source>
        <dbReference type="Proteomes" id="UP000264589"/>
    </source>
</evidence>
<organism evidence="1 2">
    <name type="scientific">Parvularcula marina</name>
    <dbReference type="NCBI Taxonomy" id="2292771"/>
    <lineage>
        <taxon>Bacteria</taxon>
        <taxon>Pseudomonadati</taxon>
        <taxon>Pseudomonadota</taxon>
        <taxon>Alphaproteobacteria</taxon>
        <taxon>Parvularculales</taxon>
        <taxon>Parvularculaceae</taxon>
        <taxon>Parvularcula</taxon>
    </lineage>
</organism>
<keyword evidence="2" id="KW-1185">Reference proteome</keyword>
<dbReference type="AlphaFoldDB" id="A0A371RKB2"/>